<feature type="binding site" evidence="9 12">
    <location>
        <position position="115"/>
    </location>
    <ligand>
        <name>Mg(2+)</name>
        <dbReference type="ChEBI" id="CHEBI:18420"/>
    </ligand>
</feature>
<feature type="binding site" evidence="9 12">
    <location>
        <position position="72"/>
    </location>
    <ligand>
        <name>Mg(2+)</name>
        <dbReference type="ChEBI" id="CHEBI:18420"/>
    </ligand>
</feature>
<evidence type="ECO:0000256" key="7">
    <source>
        <dbReference type="ARBA" id="ARBA00022842"/>
    </source>
</evidence>
<dbReference type="Proteomes" id="UP000464787">
    <property type="component" value="Chromosome"/>
</dbReference>
<keyword evidence="9" id="KW-0963">Cytoplasm</keyword>
<accession>A0A857J9D8</accession>
<feature type="binding site" evidence="9 11">
    <location>
        <position position="144"/>
    </location>
    <ligand>
        <name>3-methyl-2-oxobutanoate</name>
        <dbReference type="ChEBI" id="CHEBI:11851"/>
    </ligand>
</feature>
<dbReference type="PANTHER" id="PTHR20881">
    <property type="entry name" value="3-METHYL-2-OXOBUTANOATE HYDROXYMETHYLTRANSFERASE"/>
    <property type="match status" value="1"/>
</dbReference>
<keyword evidence="14" id="KW-0489">Methyltransferase</keyword>
<dbReference type="Pfam" id="PF02548">
    <property type="entry name" value="Pantoate_transf"/>
    <property type="match status" value="1"/>
</dbReference>
<feature type="active site" description="Proton acceptor" evidence="9 10">
    <location>
        <position position="213"/>
    </location>
</feature>
<evidence type="ECO:0000256" key="5">
    <source>
        <dbReference type="ARBA" id="ARBA00022679"/>
    </source>
</evidence>
<keyword evidence="5 9" id="KW-0808">Transferase</keyword>
<evidence type="ECO:0000313" key="14">
    <source>
        <dbReference type="EMBL" id="QHJ00651.1"/>
    </source>
</evidence>
<dbReference type="EMBL" id="CP047650">
    <property type="protein sequence ID" value="QHJ00651.1"/>
    <property type="molecule type" value="Genomic_DNA"/>
</dbReference>
<dbReference type="KEGG" id="xyk:GT347_23295"/>
<dbReference type="AlphaFoldDB" id="A0A857J9D8"/>
<protein>
    <recommendedName>
        <fullName evidence="9">3-methyl-2-oxobutanoate hydroxymethyltransferase</fullName>
        <ecNumber evidence="9">2.1.2.11</ecNumber>
    </recommendedName>
    <alternativeName>
        <fullName evidence="9">Ketopantoate hydroxymethyltransferase</fullName>
        <shortName evidence="9">KPHMT</shortName>
    </alternativeName>
</protein>
<dbReference type="GO" id="GO:0003864">
    <property type="term" value="F:3-methyl-2-oxobutanoate hydroxymethyltransferase activity"/>
    <property type="evidence" value="ECO:0007669"/>
    <property type="project" value="UniProtKB-UniRule"/>
</dbReference>
<comment type="catalytic activity">
    <reaction evidence="9">
        <text>(6R)-5,10-methylene-5,6,7,8-tetrahydrofolate + 3-methyl-2-oxobutanoate + H2O = 2-dehydropantoate + (6S)-5,6,7,8-tetrahydrofolate</text>
        <dbReference type="Rhea" id="RHEA:11824"/>
        <dbReference type="ChEBI" id="CHEBI:11561"/>
        <dbReference type="ChEBI" id="CHEBI:11851"/>
        <dbReference type="ChEBI" id="CHEBI:15377"/>
        <dbReference type="ChEBI" id="CHEBI:15636"/>
        <dbReference type="ChEBI" id="CHEBI:57453"/>
        <dbReference type="EC" id="2.1.2.11"/>
    </reaction>
</comment>
<comment type="subunit">
    <text evidence="3 9">Homodecamer; pentamer of dimers.</text>
</comment>
<dbReference type="NCBIfam" id="NF001452">
    <property type="entry name" value="PRK00311.1"/>
    <property type="match status" value="1"/>
</dbReference>
<dbReference type="GO" id="GO:0000287">
    <property type="term" value="F:magnesium ion binding"/>
    <property type="evidence" value="ECO:0007669"/>
    <property type="project" value="TreeGrafter"/>
</dbReference>
<evidence type="ECO:0000256" key="3">
    <source>
        <dbReference type="ARBA" id="ARBA00011424"/>
    </source>
</evidence>
<dbReference type="FunFam" id="3.20.20.60:FF:000003">
    <property type="entry name" value="3-methyl-2-oxobutanoate hydroxymethyltransferase"/>
    <property type="match status" value="1"/>
</dbReference>
<dbReference type="GO" id="GO:0015940">
    <property type="term" value="P:pantothenate biosynthetic process"/>
    <property type="evidence" value="ECO:0007669"/>
    <property type="project" value="UniProtKB-UniRule"/>
</dbReference>
<evidence type="ECO:0000256" key="8">
    <source>
        <dbReference type="ARBA" id="ARBA00056497"/>
    </source>
</evidence>
<feature type="binding site" evidence="9 11">
    <location>
        <position position="115"/>
    </location>
    <ligand>
        <name>3-methyl-2-oxobutanoate</name>
        <dbReference type="ChEBI" id="CHEBI:11851"/>
    </ligand>
</feature>
<dbReference type="GO" id="GO:0032259">
    <property type="term" value="P:methylation"/>
    <property type="evidence" value="ECO:0007669"/>
    <property type="project" value="UniProtKB-KW"/>
</dbReference>
<dbReference type="Gene3D" id="3.20.20.60">
    <property type="entry name" value="Phosphoenolpyruvate-binding domains"/>
    <property type="match status" value="1"/>
</dbReference>
<evidence type="ECO:0000256" key="13">
    <source>
        <dbReference type="SAM" id="MobiDB-lite"/>
    </source>
</evidence>
<evidence type="ECO:0000313" key="15">
    <source>
        <dbReference type="Proteomes" id="UP000464787"/>
    </source>
</evidence>
<dbReference type="HAMAP" id="MF_00156">
    <property type="entry name" value="PanB"/>
    <property type="match status" value="1"/>
</dbReference>
<name>A0A857J9D8_9BURK</name>
<keyword evidence="6 9" id="KW-0479">Metal-binding</keyword>
<dbReference type="InterPro" id="IPR003700">
    <property type="entry name" value="Pantoate_hydroxy_MeTrfase"/>
</dbReference>
<dbReference type="NCBIfam" id="TIGR00222">
    <property type="entry name" value="panB"/>
    <property type="match status" value="1"/>
</dbReference>
<feature type="binding site" evidence="9 12">
    <location>
        <position position="146"/>
    </location>
    <ligand>
        <name>Mg(2+)</name>
        <dbReference type="ChEBI" id="CHEBI:18420"/>
    </ligand>
</feature>
<evidence type="ECO:0000256" key="10">
    <source>
        <dbReference type="PIRSR" id="PIRSR000388-1"/>
    </source>
</evidence>
<sequence length="297" mass="30884">MTVHTPADTAASTTPYGTPPEAAGSADRKPISLPRLQAMHGRGEKIAMLTAYDATFAAMADAAGVECLLVGDSLGMVCQGQASTVAVTLDAMRYHTECVARGLQRVQGSAWIVADLPFGSYHQSREQALASATVLMQAGAHMVKLEGGGWTTETVRFLVERGIPVCGHLGLTPQTVSALGGYRVQGRDEAQAQRLRADAIALQDAGAALLVLEMVPARLAAELSGALPRCATIGIGAGRGTAGQVLVMHDMLGVNLGRNAKFVRNFMDGAGGVAAAMRAYVAAVKDGSFPDDTLHAW</sequence>
<gene>
    <name evidence="9 14" type="primary">panB</name>
    <name evidence="14" type="ORF">GT347_23295</name>
</gene>
<evidence type="ECO:0000256" key="2">
    <source>
        <dbReference type="ARBA" id="ARBA00008676"/>
    </source>
</evidence>
<dbReference type="CDD" id="cd06557">
    <property type="entry name" value="KPHMT-like"/>
    <property type="match status" value="1"/>
</dbReference>
<comment type="subcellular location">
    <subcellularLocation>
        <location evidence="9">Cytoplasm</location>
    </subcellularLocation>
</comment>
<comment type="similarity">
    <text evidence="2 9">Belongs to the PanB family.</text>
</comment>
<evidence type="ECO:0000256" key="4">
    <source>
        <dbReference type="ARBA" id="ARBA00022655"/>
    </source>
</evidence>
<dbReference type="InterPro" id="IPR040442">
    <property type="entry name" value="Pyrv_kinase-like_dom_sf"/>
</dbReference>
<dbReference type="GO" id="GO:0008168">
    <property type="term" value="F:methyltransferase activity"/>
    <property type="evidence" value="ECO:0007669"/>
    <property type="project" value="UniProtKB-KW"/>
</dbReference>
<keyword evidence="4 9" id="KW-0566">Pantothenate biosynthesis</keyword>
<feature type="binding site" evidence="9 11">
    <location>
        <begin position="72"/>
        <end position="73"/>
    </location>
    <ligand>
        <name>3-methyl-2-oxobutanoate</name>
        <dbReference type="ChEBI" id="CHEBI:11851"/>
    </ligand>
</feature>
<dbReference type="SUPFAM" id="SSF51621">
    <property type="entry name" value="Phosphoenolpyruvate/pyruvate domain"/>
    <property type="match status" value="1"/>
</dbReference>
<keyword evidence="15" id="KW-1185">Reference proteome</keyword>
<reference evidence="14 15" key="1">
    <citation type="submission" date="2020-01" db="EMBL/GenBank/DDBJ databases">
        <title>Genome sequencing of strain KACC 21265.</title>
        <authorList>
            <person name="Heo J."/>
            <person name="Kim S.-J."/>
            <person name="Kim J.-S."/>
            <person name="Hong S.-B."/>
            <person name="Kwon S.-W."/>
        </authorList>
    </citation>
    <scope>NUCLEOTIDE SEQUENCE [LARGE SCALE GENOMIC DNA]</scope>
    <source>
        <strain evidence="14 15">KACC 21265</strain>
    </source>
</reference>
<feature type="region of interest" description="Disordered" evidence="13">
    <location>
        <begin position="1"/>
        <end position="30"/>
    </location>
</feature>
<evidence type="ECO:0000256" key="6">
    <source>
        <dbReference type="ARBA" id="ARBA00022723"/>
    </source>
</evidence>
<evidence type="ECO:0000256" key="1">
    <source>
        <dbReference type="ARBA" id="ARBA00005033"/>
    </source>
</evidence>
<comment type="function">
    <text evidence="8 9">Catalyzes the reversible reaction in which hydroxymethyl group from 5,10-methylenetetrahydrofolate is transferred onto alpha-ketoisovalerate to form ketopantoate.</text>
</comment>
<dbReference type="UniPathway" id="UPA00028">
    <property type="reaction ID" value="UER00003"/>
</dbReference>
<organism evidence="14 15">
    <name type="scientific">Xylophilus rhododendri</name>
    <dbReference type="NCBI Taxonomy" id="2697032"/>
    <lineage>
        <taxon>Bacteria</taxon>
        <taxon>Pseudomonadati</taxon>
        <taxon>Pseudomonadota</taxon>
        <taxon>Betaproteobacteria</taxon>
        <taxon>Burkholderiales</taxon>
        <taxon>Xylophilus</taxon>
    </lineage>
</organism>
<comment type="cofactor">
    <cofactor evidence="9 12">
        <name>Mg(2+)</name>
        <dbReference type="ChEBI" id="CHEBI:18420"/>
    </cofactor>
    <text evidence="9 12">Binds 1 Mg(2+) ion per subunit.</text>
</comment>
<evidence type="ECO:0000256" key="12">
    <source>
        <dbReference type="PIRSR" id="PIRSR000388-3"/>
    </source>
</evidence>
<comment type="pathway">
    <text evidence="1 9">Cofactor biosynthesis; (R)-pantothenate biosynthesis; (R)-pantoate from 3-methyl-2-oxobutanoate: step 1/2.</text>
</comment>
<keyword evidence="7 9" id="KW-0460">Magnesium</keyword>
<dbReference type="PANTHER" id="PTHR20881:SF0">
    <property type="entry name" value="3-METHYL-2-OXOBUTANOATE HYDROXYMETHYLTRANSFERASE"/>
    <property type="match status" value="1"/>
</dbReference>
<dbReference type="InterPro" id="IPR015813">
    <property type="entry name" value="Pyrv/PenolPyrv_kinase-like_dom"/>
</dbReference>
<dbReference type="PIRSF" id="PIRSF000388">
    <property type="entry name" value="Pantoate_hydroxy_MeTrfase"/>
    <property type="match status" value="1"/>
</dbReference>
<dbReference type="EC" id="2.1.2.11" evidence="9"/>
<dbReference type="GO" id="GO:0005737">
    <property type="term" value="C:cytoplasm"/>
    <property type="evidence" value="ECO:0007669"/>
    <property type="project" value="UniProtKB-SubCell"/>
</dbReference>
<dbReference type="RefSeq" id="WP_160554460.1">
    <property type="nucleotide sequence ID" value="NZ_CP047650.1"/>
</dbReference>
<proteinExistence type="inferred from homology"/>
<evidence type="ECO:0000256" key="11">
    <source>
        <dbReference type="PIRSR" id="PIRSR000388-2"/>
    </source>
</evidence>
<evidence type="ECO:0000256" key="9">
    <source>
        <dbReference type="HAMAP-Rule" id="MF_00156"/>
    </source>
</evidence>